<name>A0AA91IR11_9GAMM</name>
<evidence type="ECO:0000313" key="2">
    <source>
        <dbReference type="Proteomes" id="UP000078431"/>
    </source>
</evidence>
<dbReference type="GO" id="GO:0003677">
    <property type="term" value="F:DNA binding"/>
    <property type="evidence" value="ECO:0007669"/>
    <property type="project" value="InterPro"/>
</dbReference>
<dbReference type="RefSeq" id="WP_061553632.1">
    <property type="nucleotide sequence ID" value="NZ_LXEX01000012.1"/>
</dbReference>
<proteinExistence type="predicted"/>
<dbReference type="AlphaFoldDB" id="A0AA91IR11"/>
<dbReference type="GO" id="GO:0006355">
    <property type="term" value="P:regulation of DNA-templated transcription"/>
    <property type="evidence" value="ECO:0007669"/>
    <property type="project" value="InterPro"/>
</dbReference>
<gene>
    <name evidence="1" type="ORF">M993_00559</name>
</gene>
<protein>
    <submittedName>
        <fullName evidence="1">Uncharacterized protein</fullName>
    </submittedName>
</protein>
<keyword evidence="2" id="KW-1185">Reference proteome</keyword>
<sequence>MEKLGVRTTSELIPIHKIIDEVIRPGELTFNEKVYGANITDITIKIFSSNKYFTLGFKSALPCGKIIDEEFTGNPKLQYEDKWMHTVIVLSELLPDVVYQTLLYLRSVSIWVEHPILVIADKITPIISKLVSGTNIVMVTGRIDFTRLNGELFYWINSVVSECHESPVNEYKLTCSEQAALLQYMRCHNMKKVALELGISLKTAYANRISALNKLGSRNIQDFILQRECIFHDCQLNNDDFPPASGQ</sequence>
<dbReference type="InterPro" id="IPR016032">
    <property type="entry name" value="Sig_transdc_resp-reg_C-effctor"/>
</dbReference>
<dbReference type="EMBL" id="LXEX01000012">
    <property type="protein sequence ID" value="OAT60518.1"/>
    <property type="molecule type" value="Genomic_DNA"/>
</dbReference>
<dbReference type="Proteomes" id="UP000078431">
    <property type="component" value="Unassembled WGS sequence"/>
</dbReference>
<reference evidence="1 2" key="1">
    <citation type="submission" date="2016-04" db="EMBL/GenBank/DDBJ databases">
        <title>ATOL: Assembling a taxonomically balanced genome-scale reconstruction of the evolutionary history of the Enterobacteriaceae.</title>
        <authorList>
            <person name="Plunkett G.III."/>
            <person name="Neeno-Eckwall E.C."/>
            <person name="Glasner J.D."/>
            <person name="Perna N.T."/>
        </authorList>
    </citation>
    <scope>NUCLEOTIDE SEQUENCE [LARGE SCALE GENOMIC DNA]</scope>
    <source>
        <strain evidence="1 2">ATCC 12841</strain>
    </source>
</reference>
<comment type="caution">
    <text evidence="1">The sequence shown here is derived from an EMBL/GenBank/DDBJ whole genome shotgun (WGS) entry which is preliminary data.</text>
</comment>
<dbReference type="SUPFAM" id="SSF46894">
    <property type="entry name" value="C-terminal effector domain of the bipartite response regulators"/>
    <property type="match status" value="1"/>
</dbReference>
<organism evidence="1 2">
    <name type="scientific">Obesumbacterium proteus ATCC 12841</name>
    <dbReference type="NCBI Taxonomy" id="1354268"/>
    <lineage>
        <taxon>Bacteria</taxon>
        <taxon>Pseudomonadati</taxon>
        <taxon>Pseudomonadota</taxon>
        <taxon>Gammaproteobacteria</taxon>
        <taxon>Enterobacterales</taxon>
        <taxon>Hafniaceae</taxon>
        <taxon>Obesumbacterium</taxon>
    </lineage>
</organism>
<evidence type="ECO:0000313" key="1">
    <source>
        <dbReference type="EMBL" id="OAT60518.1"/>
    </source>
</evidence>
<accession>A0AA91IR11</accession>